<sequence length="480" mass="55223">MKSIQDISRIIIEIEDKHKLFDIYINGIPFWWFVRVKLINMLYRQSNHIAVSAGTAEALSTRELLLKLKDSFHLNITRQHRVLAVSTSSARREIVEGKDFDIFFDFLSWTNCADSYAVLETPDRISHSKQPYSPFRYYGDQIILWGNLYRKAPLLVVNKKVDQQLSHISRRVSSALGHSGILLPWEEILTLMRKEFAFASVAIRISSGILNEIQPQFLLVEDGYSPSHMAIQLAAKKRGVPVIELQHGLIVPDNYSYKFGIQDVGQLRNSPFPDKLWVYGEHFKEVLQQNRFLRSEDIVVIGNPYLWYKLNRMKDRKQQGNKILIAAQPEYSAFFTKLTLELSRLVENDIILKPHPSEIPRAREIYKDLIGNKKVTLVTSNIPIYELFCQSAFHIAVGSMTHLEALCFGIKDIIIRKGGFDRYFTFLMEKGIPAVEDIAEIVDVIRSYPDISQVSSYVRNQVFNINENPLASVETALRSI</sequence>
<accession>A0A7G6E4J8</accession>
<dbReference type="Proteomes" id="UP000515847">
    <property type="component" value="Chromosome"/>
</dbReference>
<evidence type="ECO:0000313" key="2">
    <source>
        <dbReference type="Proteomes" id="UP000515847"/>
    </source>
</evidence>
<dbReference type="SUPFAM" id="SSF53756">
    <property type="entry name" value="UDP-Glycosyltransferase/glycogen phosphorylase"/>
    <property type="match status" value="1"/>
</dbReference>
<evidence type="ECO:0008006" key="3">
    <source>
        <dbReference type="Google" id="ProtNLM"/>
    </source>
</evidence>
<dbReference type="EMBL" id="CP045798">
    <property type="protein sequence ID" value="QNB47002.1"/>
    <property type="molecule type" value="Genomic_DNA"/>
</dbReference>
<dbReference type="OrthoDB" id="49588at2"/>
<proteinExistence type="predicted"/>
<dbReference type="RefSeq" id="WP_034420627.1">
    <property type="nucleotide sequence ID" value="NZ_CP045798.1"/>
</dbReference>
<evidence type="ECO:0000313" key="1">
    <source>
        <dbReference type="EMBL" id="QNB47002.1"/>
    </source>
</evidence>
<dbReference type="AlphaFoldDB" id="A0A7G6E4J8"/>
<keyword evidence="2" id="KW-1185">Reference proteome</keyword>
<protein>
    <recommendedName>
        <fullName evidence="3">UDP-N-acetylglucosamine 2-epimerase domain-containing protein</fullName>
    </recommendedName>
</protein>
<organism evidence="1 2">
    <name type="scientific">Thermanaerosceptrum fracticalcis</name>
    <dbReference type="NCBI Taxonomy" id="1712410"/>
    <lineage>
        <taxon>Bacteria</taxon>
        <taxon>Bacillati</taxon>
        <taxon>Bacillota</taxon>
        <taxon>Clostridia</taxon>
        <taxon>Eubacteriales</taxon>
        <taxon>Peptococcaceae</taxon>
        <taxon>Thermanaerosceptrum</taxon>
    </lineage>
</organism>
<name>A0A7G6E4J8_THEFR</name>
<dbReference type="KEGG" id="tfr:BR63_12200"/>
<gene>
    <name evidence="1" type="ORF">BR63_12200</name>
</gene>
<reference evidence="1 2" key="1">
    <citation type="journal article" date="2019" name="Front. Microbiol.">
        <title>Thermoanaerosceptrum fracticalcis gen. nov. sp. nov., a Novel Fumarate-Fermenting Microorganism From a Deep Fractured Carbonate Aquifer of the US Great Basin.</title>
        <authorList>
            <person name="Hamilton-Brehm S.D."/>
            <person name="Stewart L.E."/>
            <person name="Zavarin M."/>
            <person name="Caldwell M."/>
            <person name="Lawson P.A."/>
            <person name="Onstott T.C."/>
            <person name="Grzymski J."/>
            <person name="Neveux I."/>
            <person name="Lollar B.S."/>
            <person name="Russell C.E."/>
            <person name="Moser D.P."/>
        </authorList>
    </citation>
    <scope>NUCLEOTIDE SEQUENCE [LARGE SCALE GENOMIC DNA]</scope>
    <source>
        <strain evidence="1 2">DRI-13</strain>
    </source>
</reference>